<dbReference type="EMBL" id="SDGY01000005">
    <property type="protein sequence ID" value="TYC46281.1"/>
    <property type="molecule type" value="Genomic_DNA"/>
</dbReference>
<dbReference type="OrthoDB" id="9808275at2"/>
<organism evidence="1 2">
    <name type="scientific">Leuconostoc litchii</name>
    <dbReference type="NCBI Taxonomy" id="1981069"/>
    <lineage>
        <taxon>Bacteria</taxon>
        <taxon>Bacillati</taxon>
        <taxon>Bacillota</taxon>
        <taxon>Bacilli</taxon>
        <taxon>Lactobacillales</taxon>
        <taxon>Lactobacillaceae</taxon>
        <taxon>Leuconostoc</taxon>
    </lineage>
</organism>
<gene>
    <name evidence="1" type="ORF">ESZ47_07335</name>
</gene>
<evidence type="ECO:0000313" key="2">
    <source>
        <dbReference type="Proteomes" id="UP000442244"/>
    </source>
</evidence>
<sequence length="99" mass="11165">MNMFKYLILFLGTLGVVAIAVRGVSKYASAQDAAMFNAYYYDVTNALKPLLSWVEVLTQAVYDAVYRGLVGRLGRQQATRVTCCSSWSYFTIDLRYINV</sequence>
<proteinExistence type="predicted"/>
<name>A0A6P2CK54_9LACO</name>
<dbReference type="RefSeq" id="WP_148606168.1">
    <property type="nucleotide sequence ID" value="NZ_SDGY01000005.1"/>
</dbReference>
<comment type="caution">
    <text evidence="1">The sequence shown here is derived from an EMBL/GenBank/DDBJ whole genome shotgun (WGS) entry which is preliminary data.</text>
</comment>
<accession>A0A6P2CK54</accession>
<dbReference type="AlphaFoldDB" id="A0A6P2CK54"/>
<keyword evidence="2" id="KW-1185">Reference proteome</keyword>
<dbReference type="Proteomes" id="UP000442244">
    <property type="component" value="Unassembled WGS sequence"/>
</dbReference>
<evidence type="ECO:0000313" key="1">
    <source>
        <dbReference type="EMBL" id="TYC46281.1"/>
    </source>
</evidence>
<protein>
    <submittedName>
        <fullName evidence="1">Uncharacterized protein</fullName>
    </submittedName>
</protein>
<reference evidence="1 2" key="1">
    <citation type="submission" date="2019-01" db="EMBL/GenBank/DDBJ databases">
        <title>Leuconostoc litchii sp. nov., a novel lactic acid bacterium isolated from lychee.</title>
        <authorList>
            <person name="Wang L.-T."/>
        </authorList>
    </citation>
    <scope>NUCLEOTIDE SEQUENCE [LARGE SCALE GENOMIC DNA]</scope>
    <source>
        <strain evidence="1 2">MB7</strain>
    </source>
</reference>